<dbReference type="Gene3D" id="3.40.50.300">
    <property type="entry name" value="P-loop containing nucleotide triphosphate hydrolases"/>
    <property type="match status" value="4"/>
</dbReference>
<dbReference type="STRING" id="113562.SAMN04489716_9485"/>
<keyword evidence="2 4" id="KW-0547">Nucleotide-binding</keyword>
<dbReference type="PANTHER" id="PTHR22683:SF1">
    <property type="entry name" value="TYPE VII SECRETION SYSTEM PROTEIN ESSC"/>
    <property type="match status" value="1"/>
</dbReference>
<dbReference type="InterPro" id="IPR050206">
    <property type="entry name" value="FtsK/SpoIIIE/SftA"/>
</dbReference>
<feature type="region of interest" description="Disordered" evidence="5">
    <location>
        <begin position="1111"/>
        <end position="1158"/>
    </location>
</feature>
<evidence type="ECO:0000313" key="7">
    <source>
        <dbReference type="EMBL" id="SDT81078.1"/>
    </source>
</evidence>
<feature type="binding site" evidence="4">
    <location>
        <begin position="682"/>
        <end position="689"/>
    </location>
    <ligand>
        <name>ATP</name>
        <dbReference type="ChEBI" id="CHEBI:30616"/>
    </ligand>
</feature>
<organism evidence="7 8">
    <name type="scientific">Actinoplanes derwentensis</name>
    <dbReference type="NCBI Taxonomy" id="113562"/>
    <lineage>
        <taxon>Bacteria</taxon>
        <taxon>Bacillati</taxon>
        <taxon>Actinomycetota</taxon>
        <taxon>Actinomycetes</taxon>
        <taxon>Micromonosporales</taxon>
        <taxon>Micromonosporaceae</taxon>
        <taxon>Actinoplanes</taxon>
    </lineage>
</organism>
<evidence type="ECO:0000256" key="3">
    <source>
        <dbReference type="ARBA" id="ARBA00022840"/>
    </source>
</evidence>
<reference evidence="7 8" key="1">
    <citation type="submission" date="2016-10" db="EMBL/GenBank/DDBJ databases">
        <authorList>
            <person name="de Groot N.N."/>
        </authorList>
    </citation>
    <scope>NUCLEOTIDE SEQUENCE [LARGE SCALE GENOMIC DNA]</scope>
    <source>
        <strain evidence="7 8">DSM 43941</strain>
    </source>
</reference>
<feature type="domain" description="FtsK" evidence="6">
    <location>
        <begin position="929"/>
        <end position="1113"/>
    </location>
</feature>
<proteinExistence type="predicted"/>
<evidence type="ECO:0000256" key="1">
    <source>
        <dbReference type="ARBA" id="ARBA00022737"/>
    </source>
</evidence>
<dbReference type="InterPro" id="IPR023837">
    <property type="entry name" value="EccCb-like_Actinobacteria"/>
</dbReference>
<name>A0A1H2DE97_9ACTN</name>
<sequence length="1158" mass="125568">MSIHVNWGLYRAGCRRAASYDGRRFVGHWEDALDTGMFRRPPRQAGPEPVTGESPVDHLRQLSRQRTALLWRHPEPAALPSMVGSSRMWERRTGDEDFAEVRVAVDARKPTVDIAALEPSAIEDLETSTAIAVPHLPLSVRLRAFSRVTLRGEREPVTGLTRAMIAQLAVLHSPEELRIAVVAEPGRLAAWDWVRQLPHTRAAAGTLVFETLLDLEKTLGRDLSDRPRYDPAAKTPESGAHLVVILDGGEVAPTCRLVGVGPKSTTVVDLSGQAPGGAGRWLLRLNVTAAAVAIDTPKQTTQLGTPDMLTVAQAEDLSRRLSTRQLAGEEKEPPVENVRRLGHSAVLTDLLGIPDAAALDPRSTWQPGPDRHLLRVPIGTGADGAVVEIDLGENPHGLIVGATGTGKTQLIRTILIAFAVTHSPSEVNFLLIDRAGGLTGGHLDDLPHTGAVLSYVGESEHDDNRLLQALLGEIERRRNLIKDDPRIPMPRLLVVVDEFQDAVDLRSNFIDAFMTIARSGAEVGMHLLLVAQRLEEGRLRGLDTHLSYRIALRTASERESQELIGVPDAFELPKTPGAGFLKTGTSSLQWFRAATVDGAYREEGGASLLDVIAVRLAVEGPPAHQILLAPLVVAPNIVDLLGEQRRARLTVPVGVTDRPYEQRQEPYLLELGGAAGNIAVVGGDRSGKSTLLRTLIAALALTHDPREVQFLCIDLGGGDLNAMAGLPHMSGMAGRSDTDIIRRTLAEVDALIGAREARFTGRADSDDPFGEVFLVVDGWAELCEDHRDIDRTVLDLATRGLDYGVHVAITATRWAEIPGDMRDLFGTRIELRLGVAAESEIDRRAARTVPTTPGRGLTREGLHFLTAVPRVEGPNDLFDSARGSAELVARAKAIWPAERAPRLRLLPRLLPAADLTGPGIPIGLDEANLAPVRFDDAESSSHLVIFGDQGCGKTNLLRLIARSVTSRYTLDEARLVLVDYRRGLLGAVDGEHLLTHATSGTVLNDAMGSIIAAMSRRLPGPDVTREQLRDRSWWRGPDLFILIDDYDLVVTPGNNPLSGLVELIPYARDIGLHLIIARRAGGAGRATYEPLLRRLEQLDSPVLVMSGSPEEGKLFGKVRPRPQPPGRGVLSRHSDGTTVLQTAWSDPEMPSLNARTNP</sequence>
<dbReference type="InterPro" id="IPR002543">
    <property type="entry name" value="FtsK_dom"/>
</dbReference>
<gene>
    <name evidence="7" type="ORF">SAMN04489716_9485</name>
</gene>
<evidence type="ECO:0000313" key="8">
    <source>
        <dbReference type="Proteomes" id="UP000198688"/>
    </source>
</evidence>
<dbReference type="NCBIfam" id="TIGR03925">
    <property type="entry name" value="T7SS_EccC_b"/>
    <property type="match status" value="1"/>
</dbReference>
<dbReference type="Proteomes" id="UP000198688">
    <property type="component" value="Chromosome I"/>
</dbReference>
<protein>
    <submittedName>
        <fullName evidence="7">DNA segregation ATPase FtsK/SpoIIIE, S-DNA-T family</fullName>
    </submittedName>
</protein>
<keyword evidence="3 4" id="KW-0067">ATP-binding</keyword>
<dbReference type="PROSITE" id="PS50901">
    <property type="entry name" value="FTSK"/>
    <property type="match status" value="3"/>
</dbReference>
<feature type="region of interest" description="Disordered" evidence="5">
    <location>
        <begin position="37"/>
        <end position="56"/>
    </location>
</feature>
<dbReference type="GO" id="GO:0005524">
    <property type="term" value="F:ATP binding"/>
    <property type="evidence" value="ECO:0007669"/>
    <property type="project" value="UniProtKB-UniRule"/>
</dbReference>
<dbReference type="EMBL" id="LT629758">
    <property type="protein sequence ID" value="SDT81078.1"/>
    <property type="molecule type" value="Genomic_DNA"/>
</dbReference>
<feature type="domain" description="FtsK" evidence="6">
    <location>
        <begin position="664"/>
        <end position="840"/>
    </location>
</feature>
<dbReference type="PANTHER" id="PTHR22683">
    <property type="entry name" value="SPORULATION PROTEIN RELATED"/>
    <property type="match status" value="1"/>
</dbReference>
<evidence type="ECO:0000256" key="5">
    <source>
        <dbReference type="SAM" id="MobiDB-lite"/>
    </source>
</evidence>
<feature type="binding site" evidence="4">
    <location>
        <begin position="401"/>
        <end position="408"/>
    </location>
    <ligand>
        <name>ATP</name>
        <dbReference type="ChEBI" id="CHEBI:30616"/>
    </ligand>
</feature>
<dbReference type="AlphaFoldDB" id="A0A1H2DE97"/>
<dbReference type="CDD" id="cd01127">
    <property type="entry name" value="TrwB_TraG_TraD_VirD4"/>
    <property type="match status" value="1"/>
</dbReference>
<dbReference type="GO" id="GO:0003677">
    <property type="term" value="F:DNA binding"/>
    <property type="evidence" value="ECO:0007669"/>
    <property type="project" value="InterPro"/>
</dbReference>
<evidence type="ECO:0000256" key="4">
    <source>
        <dbReference type="PROSITE-ProRule" id="PRU00289"/>
    </source>
</evidence>
<evidence type="ECO:0000259" key="6">
    <source>
        <dbReference type="PROSITE" id="PS50901"/>
    </source>
</evidence>
<dbReference type="SUPFAM" id="SSF52540">
    <property type="entry name" value="P-loop containing nucleoside triphosphate hydrolases"/>
    <property type="match status" value="3"/>
</dbReference>
<accession>A0A1H2DE97</accession>
<keyword evidence="1" id="KW-0677">Repeat</keyword>
<feature type="binding site" evidence="4">
    <location>
        <begin position="947"/>
        <end position="954"/>
    </location>
    <ligand>
        <name>ATP</name>
        <dbReference type="ChEBI" id="CHEBI:30616"/>
    </ligand>
</feature>
<keyword evidence="8" id="KW-1185">Reference proteome</keyword>
<feature type="domain" description="FtsK" evidence="6">
    <location>
        <begin position="384"/>
        <end position="561"/>
    </location>
</feature>
<dbReference type="SMART" id="SM00382">
    <property type="entry name" value="AAA"/>
    <property type="match status" value="3"/>
</dbReference>
<dbReference type="InterPro" id="IPR027417">
    <property type="entry name" value="P-loop_NTPase"/>
</dbReference>
<evidence type="ECO:0000256" key="2">
    <source>
        <dbReference type="ARBA" id="ARBA00022741"/>
    </source>
</evidence>
<dbReference type="InterPro" id="IPR003593">
    <property type="entry name" value="AAA+_ATPase"/>
</dbReference>
<dbReference type="Pfam" id="PF01580">
    <property type="entry name" value="FtsK_SpoIIIE"/>
    <property type="match status" value="3"/>
</dbReference>